<gene>
    <name evidence="2" type="ORF">D7X32_10295</name>
</gene>
<evidence type="ECO:0008006" key="4">
    <source>
        <dbReference type="Google" id="ProtNLM"/>
    </source>
</evidence>
<dbReference type="RefSeq" id="WP_120602343.1">
    <property type="nucleotide sequence ID" value="NZ_RAWE01000026.1"/>
</dbReference>
<keyword evidence="3" id="KW-1185">Reference proteome</keyword>
<sequence length="513" mass="55711">MTSAAIKPALIFARHTVALLALGLTACGGKDVRPGDDPSPDENPATDPCVESTTADPASGTCAPLRLQCARDLSGFKTDRYVWRDRDCHVRSVSLVRNDAADPAGWNGGYIRRYTYEVAGAERTCDGQNPQVPGWGMVTSHLKDGQTWGAWTQDVRGTGRFVFKGAHHALHELKWPLSLDGHVVQVTVQYLFATGRDHPLYAITHDASGFPANQIEADVRSPYGDLGFDGNANTDIAGLGWGDKYRFVTLSSPVTLNTGWDYRELNVVPYTRMWTAAPDAEMGAVQTQTWEQKAAGGYWLYPQWGTRHANGPMPEDYNWAYQLNQYELPSVTNSHRLAWGSNFGAVGMSQYPRLGDNGVMLSGYPYQSYSVFMVLGTHAANPVLSLVSEVEAWQGVKLTASEGSVRTRGPGGVGRSDAVAYDVAGYNPVYATWEAEAASNRVTLTFDTAGRTLAHPMLVVHGYTAASAPTTVSLDGQALTPDTDYFASVDTEGKALWLTLQRDLKGSATLKVE</sequence>
<protein>
    <recommendedName>
        <fullName evidence="4">Lipoprotein</fullName>
    </recommendedName>
</protein>
<comment type="caution">
    <text evidence="2">The sequence shown here is derived from an EMBL/GenBank/DDBJ whole genome shotgun (WGS) entry which is preliminary data.</text>
</comment>
<feature type="region of interest" description="Disordered" evidence="1">
    <location>
        <begin position="32"/>
        <end position="59"/>
    </location>
</feature>
<dbReference type="Proteomes" id="UP000268313">
    <property type="component" value="Unassembled WGS sequence"/>
</dbReference>
<evidence type="ECO:0000313" key="3">
    <source>
        <dbReference type="Proteomes" id="UP000268313"/>
    </source>
</evidence>
<dbReference type="EMBL" id="RAWE01000026">
    <property type="protein sequence ID" value="RKH04681.1"/>
    <property type="molecule type" value="Genomic_DNA"/>
</dbReference>
<name>A0A3A8KKD5_9BACT</name>
<reference evidence="3" key="1">
    <citation type="submission" date="2018-09" db="EMBL/GenBank/DDBJ databases">
        <authorList>
            <person name="Livingstone P.G."/>
            <person name="Whitworth D.E."/>
        </authorList>
    </citation>
    <scope>NUCLEOTIDE SEQUENCE [LARGE SCALE GENOMIC DNA]</scope>
    <source>
        <strain evidence="3">CA043D</strain>
    </source>
</reference>
<evidence type="ECO:0000256" key="1">
    <source>
        <dbReference type="SAM" id="MobiDB-lite"/>
    </source>
</evidence>
<dbReference type="AlphaFoldDB" id="A0A3A8KKD5"/>
<accession>A0A3A8KKD5</accession>
<dbReference type="OrthoDB" id="5378259at2"/>
<organism evidence="2 3">
    <name type="scientific">Corallococcus carmarthensis</name>
    <dbReference type="NCBI Taxonomy" id="2316728"/>
    <lineage>
        <taxon>Bacteria</taxon>
        <taxon>Pseudomonadati</taxon>
        <taxon>Myxococcota</taxon>
        <taxon>Myxococcia</taxon>
        <taxon>Myxococcales</taxon>
        <taxon>Cystobacterineae</taxon>
        <taxon>Myxococcaceae</taxon>
        <taxon>Corallococcus</taxon>
    </lineage>
</organism>
<evidence type="ECO:0000313" key="2">
    <source>
        <dbReference type="EMBL" id="RKH04681.1"/>
    </source>
</evidence>
<dbReference type="PROSITE" id="PS51257">
    <property type="entry name" value="PROKAR_LIPOPROTEIN"/>
    <property type="match status" value="1"/>
</dbReference>
<proteinExistence type="predicted"/>